<dbReference type="EMBL" id="KN825390">
    <property type="protein sequence ID" value="KIK91413.1"/>
    <property type="molecule type" value="Genomic_DNA"/>
</dbReference>
<proteinExistence type="inferred from homology"/>
<feature type="transmembrane region" description="Helical" evidence="3">
    <location>
        <begin position="455"/>
        <end position="476"/>
    </location>
</feature>
<dbReference type="OrthoDB" id="2747330at2759"/>
<dbReference type="SUPFAM" id="SSF50630">
    <property type="entry name" value="Acid proteases"/>
    <property type="match status" value="1"/>
</dbReference>
<dbReference type="HOGENOM" id="CLU_014988_0_0_1"/>
<comment type="similarity">
    <text evidence="1">Belongs to the peptidase A1 family.</text>
</comment>
<keyword evidence="3" id="KW-0472">Membrane</keyword>
<dbReference type="GO" id="GO:0004190">
    <property type="term" value="F:aspartic-type endopeptidase activity"/>
    <property type="evidence" value="ECO:0007669"/>
    <property type="project" value="InterPro"/>
</dbReference>
<dbReference type="STRING" id="930991.A0A0D0DJV1"/>
<keyword evidence="3" id="KW-1133">Transmembrane helix</keyword>
<sequence length="710" mass="76042">MTIIDARPSSFNGQAKERIPCNPRDEGTGASSGIVLSLDMVSTNYYAVAYTVPVQVGFSQQNFSLQVDTGSSDLWIASQSCSTAPCSATNGRLYDPSDSKPADVPFTITYLSGTVSGPIVWDQVQIGGYTISNQALAAATIVNNEPLSYNFDGILGLALPFNSKIQQDVPASSSNTLDGATFSSNILSLTDAPSQAFFSLTLSRPGSSQLPSLLGIGRHPSEIVPNPAKIQYSSLIGPTVGPLFWQTAVRAITVYVNGQARPIELTSLSGAEYPTALLDSGVPLIITTSEIANGVYGALGISPGSDGNYYVPCATPLNMTITLDGQPELPIHPLDLTAEPSGQSQSQYCIGLIQTDDKQLMATPAIGDIILGVPFMRNVYTVMAYQQPNEDGIFDTSIDTGMSPTLGLLGLTNATQAMEEFTQVRVLNLPLEGGQSQQSAQPAHSGEKVSIGIKVLIGLAGFFVLCLVLFALRCCFIRRQWRKRPPEAQVEEGSEPKVEFGAYQLTRRNSQSSIDDISGATLRELPFDAYMRKQKVSQYSVDTNKTRVEDPGSEFGVRRYKPDDISLALSDLWHPHAGWRDTIVGTCAGETPTSPYIPLDDSRHMEPGHQHTASEFMSVPLLAHRHSDSQMSDPAEFGAGRFVSMAGIGTAARGSIIDADIQHRHSRSDSSGRNPQADSSSGPIILDSQEPTSPEPPDHTASDADQTLVS</sequence>
<keyword evidence="3" id="KW-0812">Transmembrane</keyword>
<dbReference type="PROSITE" id="PS51767">
    <property type="entry name" value="PEPTIDASE_A1"/>
    <property type="match status" value="1"/>
</dbReference>
<dbReference type="GO" id="GO:0006508">
    <property type="term" value="P:proteolysis"/>
    <property type="evidence" value="ECO:0007669"/>
    <property type="project" value="InterPro"/>
</dbReference>
<organism evidence="5 6">
    <name type="scientific">Paxillus rubicundulus Ve08.2h10</name>
    <dbReference type="NCBI Taxonomy" id="930991"/>
    <lineage>
        <taxon>Eukaryota</taxon>
        <taxon>Fungi</taxon>
        <taxon>Dikarya</taxon>
        <taxon>Basidiomycota</taxon>
        <taxon>Agaricomycotina</taxon>
        <taxon>Agaricomycetes</taxon>
        <taxon>Agaricomycetidae</taxon>
        <taxon>Boletales</taxon>
        <taxon>Paxilineae</taxon>
        <taxon>Paxillaceae</taxon>
        <taxon>Paxillus</taxon>
    </lineage>
</organism>
<gene>
    <name evidence="5" type="ORF">PAXRUDRAFT_830863</name>
</gene>
<dbReference type="CDD" id="cd05471">
    <property type="entry name" value="pepsin_like"/>
    <property type="match status" value="1"/>
</dbReference>
<dbReference type="AlphaFoldDB" id="A0A0D0DJV1"/>
<dbReference type="PANTHER" id="PTHR47966:SF57">
    <property type="entry name" value="PEPTIDASE A1 DOMAIN-CONTAINING PROTEIN"/>
    <property type="match status" value="1"/>
</dbReference>
<feature type="compositionally biased region" description="Basic and acidic residues" evidence="2">
    <location>
        <begin position="15"/>
        <end position="27"/>
    </location>
</feature>
<evidence type="ECO:0000256" key="1">
    <source>
        <dbReference type="ARBA" id="ARBA00007447"/>
    </source>
</evidence>
<dbReference type="InterPro" id="IPR033121">
    <property type="entry name" value="PEPTIDASE_A1"/>
</dbReference>
<reference evidence="6" key="2">
    <citation type="submission" date="2015-01" db="EMBL/GenBank/DDBJ databases">
        <title>Evolutionary Origins and Diversification of the Mycorrhizal Mutualists.</title>
        <authorList>
            <consortium name="DOE Joint Genome Institute"/>
            <consortium name="Mycorrhizal Genomics Consortium"/>
            <person name="Kohler A."/>
            <person name="Kuo A."/>
            <person name="Nagy L.G."/>
            <person name="Floudas D."/>
            <person name="Copeland A."/>
            <person name="Barry K.W."/>
            <person name="Cichocki N."/>
            <person name="Veneault-Fourrey C."/>
            <person name="LaButti K."/>
            <person name="Lindquist E.A."/>
            <person name="Lipzen A."/>
            <person name="Lundell T."/>
            <person name="Morin E."/>
            <person name="Murat C."/>
            <person name="Riley R."/>
            <person name="Ohm R."/>
            <person name="Sun H."/>
            <person name="Tunlid A."/>
            <person name="Henrissat B."/>
            <person name="Grigoriev I.V."/>
            <person name="Hibbett D.S."/>
            <person name="Martin F."/>
        </authorList>
    </citation>
    <scope>NUCLEOTIDE SEQUENCE [LARGE SCALE GENOMIC DNA]</scope>
    <source>
        <strain evidence="6">Ve08.2h10</strain>
    </source>
</reference>
<dbReference type="InParanoid" id="A0A0D0DJV1"/>
<feature type="domain" description="Peptidase A1" evidence="4">
    <location>
        <begin position="50"/>
        <end position="394"/>
    </location>
</feature>
<evidence type="ECO:0000256" key="2">
    <source>
        <dbReference type="SAM" id="MobiDB-lite"/>
    </source>
</evidence>
<dbReference type="InterPro" id="IPR021109">
    <property type="entry name" value="Peptidase_aspartic_dom_sf"/>
</dbReference>
<feature type="region of interest" description="Disordered" evidence="2">
    <location>
        <begin position="663"/>
        <end position="710"/>
    </location>
</feature>
<feature type="compositionally biased region" description="Polar residues" evidence="2">
    <location>
        <begin position="671"/>
        <end position="682"/>
    </location>
</feature>
<name>A0A0D0DJV1_9AGAM</name>
<protein>
    <recommendedName>
        <fullName evidence="4">Peptidase A1 domain-containing protein</fullName>
    </recommendedName>
</protein>
<dbReference type="Pfam" id="PF00026">
    <property type="entry name" value="Asp"/>
    <property type="match status" value="1"/>
</dbReference>
<evidence type="ECO:0000256" key="3">
    <source>
        <dbReference type="SAM" id="Phobius"/>
    </source>
</evidence>
<dbReference type="PRINTS" id="PR00792">
    <property type="entry name" value="PEPSIN"/>
</dbReference>
<reference evidence="5 6" key="1">
    <citation type="submission" date="2014-04" db="EMBL/GenBank/DDBJ databases">
        <authorList>
            <consortium name="DOE Joint Genome Institute"/>
            <person name="Kuo A."/>
            <person name="Kohler A."/>
            <person name="Jargeat P."/>
            <person name="Nagy L.G."/>
            <person name="Floudas D."/>
            <person name="Copeland A."/>
            <person name="Barry K.W."/>
            <person name="Cichocki N."/>
            <person name="Veneault-Fourrey C."/>
            <person name="LaButti K."/>
            <person name="Lindquist E.A."/>
            <person name="Lipzen A."/>
            <person name="Lundell T."/>
            <person name="Morin E."/>
            <person name="Murat C."/>
            <person name="Sun H."/>
            <person name="Tunlid A."/>
            <person name="Henrissat B."/>
            <person name="Grigoriev I.V."/>
            <person name="Hibbett D.S."/>
            <person name="Martin F."/>
            <person name="Nordberg H.P."/>
            <person name="Cantor M.N."/>
            <person name="Hua S.X."/>
        </authorList>
    </citation>
    <scope>NUCLEOTIDE SEQUENCE [LARGE SCALE GENOMIC DNA]</scope>
    <source>
        <strain evidence="5 6">Ve08.2h10</strain>
    </source>
</reference>
<accession>A0A0D0DJV1</accession>
<evidence type="ECO:0000313" key="6">
    <source>
        <dbReference type="Proteomes" id="UP000054538"/>
    </source>
</evidence>
<dbReference type="Gene3D" id="2.40.70.10">
    <property type="entry name" value="Acid Proteases"/>
    <property type="match status" value="2"/>
</dbReference>
<dbReference type="Proteomes" id="UP000054538">
    <property type="component" value="Unassembled WGS sequence"/>
</dbReference>
<dbReference type="InterPro" id="IPR034164">
    <property type="entry name" value="Pepsin-like_dom"/>
</dbReference>
<dbReference type="InterPro" id="IPR001461">
    <property type="entry name" value="Aspartic_peptidase_A1"/>
</dbReference>
<keyword evidence="6" id="KW-1185">Reference proteome</keyword>
<feature type="region of interest" description="Disordered" evidence="2">
    <location>
        <begin position="1"/>
        <end position="28"/>
    </location>
</feature>
<evidence type="ECO:0000313" key="5">
    <source>
        <dbReference type="EMBL" id="KIK91413.1"/>
    </source>
</evidence>
<dbReference type="PANTHER" id="PTHR47966">
    <property type="entry name" value="BETA-SITE APP-CLEAVING ENZYME, ISOFORM A-RELATED"/>
    <property type="match status" value="1"/>
</dbReference>
<evidence type="ECO:0000259" key="4">
    <source>
        <dbReference type="PROSITE" id="PS51767"/>
    </source>
</evidence>